<dbReference type="EMBL" id="GEEE01005866">
    <property type="protein sequence ID" value="JAP57359.1"/>
    <property type="molecule type" value="Transcribed_RNA"/>
</dbReference>
<feature type="transmembrane region" description="Helical" evidence="8">
    <location>
        <begin position="772"/>
        <end position="795"/>
    </location>
</feature>
<keyword evidence="2" id="KW-1003">Cell membrane</keyword>
<dbReference type="SUPFAM" id="SSF53850">
    <property type="entry name" value="Periplasmic binding protein-like II"/>
    <property type="match status" value="1"/>
</dbReference>
<dbReference type="Gene3D" id="1.10.287.70">
    <property type="match status" value="1"/>
</dbReference>
<evidence type="ECO:0000313" key="11">
    <source>
        <dbReference type="EMBL" id="JAP57359.1"/>
    </source>
</evidence>
<name>A0A0X3Q0B5_SCHSO</name>
<sequence>MFQDKITVWIFLFVSLLKGCATQPFQKCAILFTDPTLDQSRSTQIFKAALNNYPNSQIVFSQCEVYPTFLNNLQVPASSAALETQYTIIHNPDIKNASVGPAAFYGPAFFNTVWSESSVGFDLTPSILSSVTKVALQSLASDLPLPRISLLVDSDPVNLANPFEETQPFSFLQTSTGRFTVHYTIQYATADATISALLLDLPDVIIFHVKKIDQLEDLLTVAERMNVLMPPIRWLILNGGLTLSQFKLNKPLTNIFIVELATNGRPAACPELSAVSKPYTPSDLIFCDMAKWGLYKLHGILNQSTPVQPKDFATSSKITQAGNTLLQKWVFWVYTQATFNATSDKYIIIDTNGQVAASLPNLKADPTFDQLLDAARQSTFRIGIRRTPPFILYEGETPKNPLSFGTISGPIIKIVTTIFQNLNLSMEFIENDDLPIGEKTLSGWTGLYGRLQRRELDMIAGPFAAVEPVTTDFQPTSPFYSTQFNFFYKKPTLSAAMQIFQFVVAFDVWVWVLTGVASVVVAAVLTLAHYLSPNRLDYSIFPSLMFAFGYLLQGIKTRAPNRLSSQIVVVVWWFFCLIFIVCFVSNYAAYISFTALSTLPNDPTSLLQQKDYTYGFVKGSTTEYFLSTSTQKDLQAIYNTVVDQSSQNIVPNRTVGVERVAQGGFALIDESPYVDYFADFYCLEKGQPFWQYSLVFFLPNNYPYFELIESEMKQLISDGYITGILSDPRFGFTQATSANVSCGVNLQEEILSALQVKLIDWSPYSLTLDTTLGVFILCIIGLFIVGITVIVEYFLGVFKKHEEPS</sequence>
<keyword evidence="6 11" id="KW-0675">Receptor</keyword>
<keyword evidence="4 8" id="KW-1133">Transmembrane helix</keyword>
<feature type="domain" description="Ionotropic glutamate receptor C-terminal" evidence="10">
    <location>
        <begin position="510"/>
        <end position="782"/>
    </location>
</feature>
<gene>
    <name evidence="11" type="primary">GLRK</name>
    <name evidence="11" type="ORF">TR125257</name>
</gene>
<evidence type="ECO:0000256" key="8">
    <source>
        <dbReference type="SAM" id="Phobius"/>
    </source>
</evidence>
<keyword evidence="3 8" id="KW-0812">Transmembrane</keyword>
<dbReference type="InterPro" id="IPR001320">
    <property type="entry name" value="Iontro_rcpt_C"/>
</dbReference>
<evidence type="ECO:0000256" key="3">
    <source>
        <dbReference type="ARBA" id="ARBA00022692"/>
    </source>
</evidence>
<feature type="transmembrane region" description="Helical" evidence="8">
    <location>
        <begin position="538"/>
        <end position="555"/>
    </location>
</feature>
<dbReference type="GO" id="GO:0015276">
    <property type="term" value="F:ligand-gated monoatomic ion channel activity"/>
    <property type="evidence" value="ECO:0007669"/>
    <property type="project" value="InterPro"/>
</dbReference>
<protein>
    <submittedName>
        <fullName evidence="11">Putative glutamate receptor</fullName>
    </submittedName>
</protein>
<keyword evidence="9" id="KW-0732">Signal</keyword>
<evidence type="ECO:0000256" key="9">
    <source>
        <dbReference type="SAM" id="SignalP"/>
    </source>
</evidence>
<feature type="transmembrane region" description="Helical" evidence="8">
    <location>
        <begin position="567"/>
        <end position="589"/>
    </location>
</feature>
<keyword evidence="5 8" id="KW-0472">Membrane</keyword>
<organism evidence="11">
    <name type="scientific">Schistocephalus solidus</name>
    <name type="common">Tapeworm</name>
    <dbReference type="NCBI Taxonomy" id="70667"/>
    <lineage>
        <taxon>Eukaryota</taxon>
        <taxon>Metazoa</taxon>
        <taxon>Spiralia</taxon>
        <taxon>Lophotrochozoa</taxon>
        <taxon>Platyhelminthes</taxon>
        <taxon>Cestoda</taxon>
        <taxon>Eucestoda</taxon>
        <taxon>Diphyllobothriidea</taxon>
        <taxon>Diphyllobothriidae</taxon>
        <taxon>Schistocephalus</taxon>
    </lineage>
</organism>
<evidence type="ECO:0000256" key="5">
    <source>
        <dbReference type="ARBA" id="ARBA00023136"/>
    </source>
</evidence>
<dbReference type="PANTHER" id="PTHR42643:SF30">
    <property type="entry name" value="IONOTROPIC RECEPTOR 40A-RELATED"/>
    <property type="match status" value="1"/>
</dbReference>
<feature type="transmembrane region" description="Helical" evidence="8">
    <location>
        <begin position="508"/>
        <end position="531"/>
    </location>
</feature>
<dbReference type="Pfam" id="PF00060">
    <property type="entry name" value="Lig_chan"/>
    <property type="match status" value="1"/>
</dbReference>
<evidence type="ECO:0000256" key="7">
    <source>
        <dbReference type="ARBA" id="ARBA00023180"/>
    </source>
</evidence>
<evidence type="ECO:0000256" key="1">
    <source>
        <dbReference type="ARBA" id="ARBA00004651"/>
    </source>
</evidence>
<evidence type="ECO:0000259" key="10">
    <source>
        <dbReference type="Pfam" id="PF00060"/>
    </source>
</evidence>
<accession>A0A0X3Q0B5</accession>
<feature type="chain" id="PRO_5007051393" evidence="9">
    <location>
        <begin position="23"/>
        <end position="805"/>
    </location>
</feature>
<dbReference type="GO" id="GO:0005886">
    <property type="term" value="C:plasma membrane"/>
    <property type="evidence" value="ECO:0007669"/>
    <property type="project" value="UniProtKB-SubCell"/>
</dbReference>
<reference evidence="11" key="1">
    <citation type="submission" date="2016-01" db="EMBL/GenBank/DDBJ databases">
        <title>Reference transcriptome for the parasite Schistocephalus solidus: insights into the molecular evolution of parasitism.</title>
        <authorList>
            <person name="Hebert F.O."/>
            <person name="Grambauer S."/>
            <person name="Barber I."/>
            <person name="Landry C.R."/>
            <person name="Aubin-Horth N."/>
        </authorList>
    </citation>
    <scope>NUCLEOTIDE SEQUENCE</scope>
</reference>
<evidence type="ECO:0000256" key="6">
    <source>
        <dbReference type="ARBA" id="ARBA00023170"/>
    </source>
</evidence>
<dbReference type="InterPro" id="IPR052192">
    <property type="entry name" value="Insect_Ionotropic_Sensory_Rcpt"/>
</dbReference>
<proteinExistence type="predicted"/>
<dbReference type="PANTHER" id="PTHR42643">
    <property type="entry name" value="IONOTROPIC RECEPTOR 20A-RELATED"/>
    <property type="match status" value="1"/>
</dbReference>
<evidence type="ECO:0000256" key="2">
    <source>
        <dbReference type="ARBA" id="ARBA00022475"/>
    </source>
</evidence>
<keyword evidence="7" id="KW-0325">Glycoprotein</keyword>
<dbReference type="GO" id="GO:0050906">
    <property type="term" value="P:detection of stimulus involved in sensory perception"/>
    <property type="evidence" value="ECO:0007669"/>
    <property type="project" value="UniProtKB-ARBA"/>
</dbReference>
<dbReference type="AlphaFoldDB" id="A0A0X3Q0B5"/>
<dbReference type="Gene3D" id="3.40.190.10">
    <property type="entry name" value="Periplasmic binding protein-like II"/>
    <property type="match status" value="1"/>
</dbReference>
<evidence type="ECO:0000256" key="4">
    <source>
        <dbReference type="ARBA" id="ARBA00022989"/>
    </source>
</evidence>
<feature type="signal peptide" evidence="9">
    <location>
        <begin position="1"/>
        <end position="22"/>
    </location>
</feature>
<comment type="subcellular location">
    <subcellularLocation>
        <location evidence="1">Cell membrane</location>
        <topology evidence="1">Multi-pass membrane protein</topology>
    </subcellularLocation>
</comment>